<dbReference type="Pfam" id="PF03108">
    <property type="entry name" value="DBD_Tnp_Mut"/>
    <property type="match status" value="1"/>
</dbReference>
<dbReference type="PANTHER" id="PTHR31973:SF195">
    <property type="entry name" value="MUDR FAMILY TRANSPOSASE"/>
    <property type="match status" value="1"/>
</dbReference>
<gene>
    <name evidence="2" type="ORF">Din_044139</name>
</gene>
<evidence type="ECO:0000313" key="2">
    <source>
        <dbReference type="EMBL" id="MPA74698.1"/>
    </source>
</evidence>
<reference evidence="2" key="1">
    <citation type="submission" date="2019-08" db="EMBL/GenBank/DDBJ databases">
        <title>Reference gene set and small RNA set construction with multiple tissues from Davidia involucrata Baill.</title>
        <authorList>
            <person name="Yang H."/>
            <person name="Zhou C."/>
            <person name="Li G."/>
            <person name="Wang J."/>
            <person name="Gao P."/>
            <person name="Wang M."/>
            <person name="Wang R."/>
            <person name="Zhao Y."/>
        </authorList>
    </citation>
    <scope>NUCLEOTIDE SEQUENCE</scope>
    <source>
        <tissue evidence="2">Mixed with DoveR01_LX</tissue>
    </source>
</reference>
<accession>A0A5B7C1H6</accession>
<dbReference type="EMBL" id="GHES01044139">
    <property type="protein sequence ID" value="MPA74698.1"/>
    <property type="molecule type" value="Transcribed_RNA"/>
</dbReference>
<organism evidence="2">
    <name type="scientific">Davidia involucrata</name>
    <name type="common">Dove tree</name>
    <dbReference type="NCBI Taxonomy" id="16924"/>
    <lineage>
        <taxon>Eukaryota</taxon>
        <taxon>Viridiplantae</taxon>
        <taxon>Streptophyta</taxon>
        <taxon>Embryophyta</taxon>
        <taxon>Tracheophyta</taxon>
        <taxon>Spermatophyta</taxon>
        <taxon>Magnoliopsida</taxon>
        <taxon>eudicotyledons</taxon>
        <taxon>Gunneridae</taxon>
        <taxon>Pentapetalae</taxon>
        <taxon>asterids</taxon>
        <taxon>Cornales</taxon>
        <taxon>Nyssaceae</taxon>
        <taxon>Davidia</taxon>
    </lineage>
</organism>
<feature type="domain" description="Transposase MuDR plant" evidence="1">
    <location>
        <begin position="146"/>
        <end position="211"/>
    </location>
</feature>
<sequence length="289" mass="33233">MLTQDSDAPIANSLGIVHHTLSPVLRENKNELTQDEPRHTEHIACTGMESILDATENVFGVENRKWFHYGMNDNSVVPNEVDDDDCGMEKLGNDNEMSKTGEPSVRLHEVDSSYMHYVNLGNEVVGSSLSLSHNLSVWDPMRNELAKGLIFKNKDLLQHAIKEYSIRSHHQYEVVESKTGVWVVRCKMHEECRCKWRLRAIKKKKHGLFEITKYDRPHSCLYPRMNLDHVQLDSKLIAAEIHGLVKVDPAMKIDLIVKQIQKKFQYKISYRKAWIAKQKAISMISISQA</sequence>
<proteinExistence type="predicted"/>
<evidence type="ECO:0000259" key="1">
    <source>
        <dbReference type="Pfam" id="PF03108"/>
    </source>
</evidence>
<dbReference type="AlphaFoldDB" id="A0A5B7C1H6"/>
<name>A0A5B7C1H6_DAVIN</name>
<protein>
    <recommendedName>
        <fullName evidence="1">Transposase MuDR plant domain-containing protein</fullName>
    </recommendedName>
</protein>
<dbReference type="InterPro" id="IPR004332">
    <property type="entry name" value="Transposase_MuDR"/>
</dbReference>
<dbReference type="PANTHER" id="PTHR31973">
    <property type="entry name" value="POLYPROTEIN, PUTATIVE-RELATED"/>
    <property type="match status" value="1"/>
</dbReference>